<protein>
    <submittedName>
        <fullName evidence="2">GDP-mannose:glycolipid 4-beta-D-mannosyltransferase</fullName>
        <ecNumber evidence="2">2.4.1.251</ecNumber>
    </submittedName>
</protein>
<dbReference type="PATRIC" id="fig|989403.3.peg.3782"/>
<gene>
    <name evidence="2" type="primary">gumI</name>
    <name evidence="2" type="ORF">PsAD2_03506</name>
</gene>
<evidence type="ECO:0000256" key="1">
    <source>
        <dbReference type="ARBA" id="ARBA00022679"/>
    </source>
</evidence>
<dbReference type="SUPFAM" id="SSF53756">
    <property type="entry name" value="UDP-Glycosyltransferase/glycogen phosphorylase"/>
    <property type="match status" value="1"/>
</dbReference>
<name>A0A165W2D0_9HYPH</name>
<dbReference type="CDD" id="cd03801">
    <property type="entry name" value="GT4_PimA-like"/>
    <property type="match status" value="1"/>
</dbReference>
<dbReference type="AlphaFoldDB" id="A0A165W2D0"/>
<dbReference type="EMBL" id="LMCB01000057">
    <property type="protein sequence ID" value="KZL15861.1"/>
    <property type="molecule type" value="Genomic_DNA"/>
</dbReference>
<dbReference type="Gene3D" id="3.40.50.2000">
    <property type="entry name" value="Glycogen Phosphorylase B"/>
    <property type="match status" value="1"/>
</dbReference>
<dbReference type="Pfam" id="PF13692">
    <property type="entry name" value="Glyco_trans_1_4"/>
    <property type="match status" value="1"/>
</dbReference>
<dbReference type="Proteomes" id="UP000076577">
    <property type="component" value="Unassembled WGS sequence"/>
</dbReference>
<keyword evidence="1 2" id="KW-0808">Transferase</keyword>
<evidence type="ECO:0000313" key="3">
    <source>
        <dbReference type="Proteomes" id="UP000076577"/>
    </source>
</evidence>
<accession>A0A165W2D0</accession>
<dbReference type="STRING" id="989403.SAMN05421798_1314"/>
<sequence>MPQFDPLLQDKPVEILYWPSYQNPYQRLFYGRDGEHYLTRPGCIDEALEAAQSSNQKDVCFHVHWLNSLFKKNKNSTTAHDLVEEFLQQCFSFKRLGGLVIWTIHNAEEHECPEPELEFRLRKELGQLADIVIMHSCRNNNKIIEELGIQHDKVLIIEHGSYINVYENAVPRHLARQRFKLRTNVTSFLNLGFMRPYKGIDQLIGAVSQLNETGKDASLTLAGSASKEDSDYLTMVAKEKLFIQAYCGWVKDDDVQYYMNAADFVVLPYKNILTSGSALLSLSFGKPVIAPKRGALVDLLEDGQTGFLYNPEEENGLLKALLRGIETPVEKRFSMSQAALSQASKLLWSDARAKLIGGIRSINDR</sequence>
<comment type="caution">
    <text evidence="2">The sequence shown here is derived from an EMBL/GenBank/DDBJ whole genome shotgun (WGS) entry which is preliminary data.</text>
</comment>
<dbReference type="EC" id="2.4.1.251" evidence="2"/>
<dbReference type="PANTHER" id="PTHR46401:SF2">
    <property type="entry name" value="GLYCOSYLTRANSFERASE WBBK-RELATED"/>
    <property type="match status" value="1"/>
</dbReference>
<evidence type="ECO:0000313" key="2">
    <source>
        <dbReference type="EMBL" id="KZL15861.1"/>
    </source>
</evidence>
<dbReference type="GO" id="GO:0009103">
    <property type="term" value="P:lipopolysaccharide biosynthetic process"/>
    <property type="evidence" value="ECO:0007669"/>
    <property type="project" value="TreeGrafter"/>
</dbReference>
<dbReference type="GO" id="GO:0016757">
    <property type="term" value="F:glycosyltransferase activity"/>
    <property type="evidence" value="ECO:0007669"/>
    <property type="project" value="UniProtKB-KW"/>
</dbReference>
<keyword evidence="2" id="KW-0328">Glycosyltransferase</keyword>
<proteinExistence type="predicted"/>
<reference evidence="2 3" key="1">
    <citation type="journal article" date="2016" name="Front. Microbiol.">
        <title>Comparative Genomic Analysis Reveals a Diverse Repertoire of Genes Involved in Prokaryote-Eukaryote Interactions within the Pseudovibrio Genus.</title>
        <authorList>
            <person name="Romano S."/>
            <person name="Fernandez-Guerra A."/>
            <person name="Reen F.J."/>
            <person name="Glockner F.O."/>
            <person name="Crowley S.P."/>
            <person name="O'Sullivan O."/>
            <person name="Cotter P.D."/>
            <person name="Adams C."/>
            <person name="Dobson A.D."/>
            <person name="O'Gara F."/>
        </authorList>
    </citation>
    <scope>NUCLEOTIDE SEQUENCE [LARGE SCALE GENOMIC DNA]</scope>
    <source>
        <strain evidence="2 3">Ad2</strain>
    </source>
</reference>
<organism evidence="2 3">
    <name type="scientific">Pseudovibrio axinellae</name>
    <dbReference type="NCBI Taxonomy" id="989403"/>
    <lineage>
        <taxon>Bacteria</taxon>
        <taxon>Pseudomonadati</taxon>
        <taxon>Pseudomonadota</taxon>
        <taxon>Alphaproteobacteria</taxon>
        <taxon>Hyphomicrobiales</taxon>
        <taxon>Stappiaceae</taxon>
        <taxon>Pseudovibrio</taxon>
    </lineage>
</organism>
<dbReference type="PANTHER" id="PTHR46401">
    <property type="entry name" value="GLYCOSYLTRANSFERASE WBBK-RELATED"/>
    <property type="match status" value="1"/>
</dbReference>
<keyword evidence="3" id="KW-1185">Reference proteome</keyword>